<proteinExistence type="predicted"/>
<dbReference type="Proteomes" id="UP000034516">
    <property type="component" value="Unassembled WGS sequence"/>
</dbReference>
<dbReference type="AlphaFoldDB" id="A0A0G0YX76"/>
<gene>
    <name evidence="2" type="ORF">UV02_C0031G0025</name>
</gene>
<evidence type="ECO:0008006" key="4">
    <source>
        <dbReference type="Google" id="ProtNLM"/>
    </source>
</evidence>
<feature type="transmembrane region" description="Helical" evidence="1">
    <location>
        <begin position="72"/>
        <end position="97"/>
    </location>
</feature>
<keyword evidence="1" id="KW-1133">Transmembrane helix</keyword>
<feature type="transmembrane region" description="Helical" evidence="1">
    <location>
        <begin position="126"/>
        <end position="149"/>
    </location>
</feature>
<dbReference type="Pfam" id="PF04307">
    <property type="entry name" value="YdjM"/>
    <property type="match status" value="1"/>
</dbReference>
<keyword evidence="1" id="KW-0812">Transmembrane</keyword>
<evidence type="ECO:0000313" key="2">
    <source>
        <dbReference type="EMBL" id="KKS41195.1"/>
    </source>
</evidence>
<sequence>MLITTHIAATLFLGKYLDLSGPGWLVAFLGGVAIDIDHALLNFKYLPNIKLFFKKASDVSGRFNQHWWTHEAFFGAISGAAIGVFCAILLAVQWWIFLLFQFSHIALDGLMKFEHQPLAPFSKRKYFGPLASGTKIEFVVSLIVLGVIIL</sequence>
<evidence type="ECO:0000313" key="3">
    <source>
        <dbReference type="Proteomes" id="UP000034516"/>
    </source>
</evidence>
<reference evidence="2 3" key="1">
    <citation type="journal article" date="2015" name="Nature">
        <title>rRNA introns, odd ribosomes, and small enigmatic genomes across a large radiation of phyla.</title>
        <authorList>
            <person name="Brown C.T."/>
            <person name="Hug L.A."/>
            <person name="Thomas B.C."/>
            <person name="Sharon I."/>
            <person name="Castelle C.J."/>
            <person name="Singh A."/>
            <person name="Wilkins M.J."/>
            <person name="Williams K.H."/>
            <person name="Banfield J.F."/>
        </authorList>
    </citation>
    <scope>NUCLEOTIDE SEQUENCE [LARGE SCALE GENOMIC DNA]</scope>
</reference>
<protein>
    <recommendedName>
        <fullName evidence="4">Membrane-bound metal-dependent hydrolase</fullName>
    </recommendedName>
</protein>
<dbReference type="InterPro" id="IPR007404">
    <property type="entry name" value="YdjM-like"/>
</dbReference>
<accession>A0A0G0YX76</accession>
<name>A0A0G0YX76_9BACT</name>
<comment type="caution">
    <text evidence="2">The sequence shown here is derived from an EMBL/GenBank/DDBJ whole genome shotgun (WGS) entry which is preliminary data.</text>
</comment>
<dbReference type="EMBL" id="LCCW01000031">
    <property type="protein sequence ID" value="KKS41195.1"/>
    <property type="molecule type" value="Genomic_DNA"/>
</dbReference>
<organism evidence="2 3">
    <name type="scientific">Candidatus Kuenenbacteria bacterium GW2011_GWA2_42_15</name>
    <dbReference type="NCBI Taxonomy" id="1618677"/>
    <lineage>
        <taxon>Bacteria</taxon>
        <taxon>Candidatus Kueneniibacteriota</taxon>
    </lineage>
</organism>
<keyword evidence="1" id="KW-0472">Membrane</keyword>
<evidence type="ECO:0000256" key="1">
    <source>
        <dbReference type="SAM" id="Phobius"/>
    </source>
</evidence>